<dbReference type="AlphaFoldDB" id="A0A2A5AR94"/>
<dbReference type="Gene3D" id="1.20.120.1630">
    <property type="match status" value="1"/>
</dbReference>
<evidence type="ECO:0000256" key="2">
    <source>
        <dbReference type="ARBA" id="ARBA00022692"/>
    </source>
</evidence>
<dbReference type="EMBL" id="NVVJ01000070">
    <property type="protein sequence ID" value="PCJ21854.1"/>
    <property type="molecule type" value="Genomic_DNA"/>
</dbReference>
<keyword evidence="3 5" id="KW-1133">Transmembrane helix</keyword>
<feature type="transmembrane region" description="Helical" evidence="5">
    <location>
        <begin position="6"/>
        <end position="26"/>
    </location>
</feature>
<proteinExistence type="predicted"/>
<dbReference type="Proteomes" id="UP000218327">
    <property type="component" value="Unassembled WGS sequence"/>
</dbReference>
<accession>A0A2A5AR94</accession>
<evidence type="ECO:0000256" key="4">
    <source>
        <dbReference type="ARBA" id="ARBA00023136"/>
    </source>
</evidence>
<evidence type="ECO:0000256" key="1">
    <source>
        <dbReference type="ARBA" id="ARBA00004127"/>
    </source>
</evidence>
<dbReference type="GO" id="GO:0012505">
    <property type="term" value="C:endomembrane system"/>
    <property type="evidence" value="ECO:0007669"/>
    <property type="project" value="UniProtKB-SubCell"/>
</dbReference>
<sequence length="185" mass="21669">MTISTTHLVLVFTFIVIVLMWARVRIFTIQSSNSMRSSWIYDPIVTIHIVETYRLLVLETDKGVVTNEFSLFLYALGFSLFLWSICTTRTLHFAFGENSEKILTKGPFAVVRHPFYLSYIIIWSSSSLLFNSIILWFTLTFLVAFYICSAMNEEKVILASDNSKEYRKYRKNVGMFIPRIELWKK</sequence>
<name>A0A2A5AR94_9GAMM</name>
<feature type="transmembrane region" description="Helical" evidence="5">
    <location>
        <begin position="115"/>
        <end position="148"/>
    </location>
</feature>
<keyword evidence="4 5" id="KW-0472">Membrane</keyword>
<protein>
    <recommendedName>
        <fullName evidence="8">Isoprenylcysteine carboxylmethyltransferase family protein</fullName>
    </recommendedName>
</protein>
<feature type="transmembrane region" description="Helical" evidence="5">
    <location>
        <begin position="71"/>
        <end position="95"/>
    </location>
</feature>
<dbReference type="InterPro" id="IPR007318">
    <property type="entry name" value="Phopholipid_MeTrfase"/>
</dbReference>
<evidence type="ECO:0008006" key="8">
    <source>
        <dbReference type="Google" id="ProtNLM"/>
    </source>
</evidence>
<comment type="caution">
    <text evidence="6">The sequence shown here is derived from an EMBL/GenBank/DDBJ whole genome shotgun (WGS) entry which is preliminary data.</text>
</comment>
<dbReference type="Pfam" id="PF04191">
    <property type="entry name" value="PEMT"/>
    <property type="match status" value="1"/>
</dbReference>
<evidence type="ECO:0000313" key="6">
    <source>
        <dbReference type="EMBL" id="PCJ21854.1"/>
    </source>
</evidence>
<reference evidence="7" key="1">
    <citation type="submission" date="2017-08" db="EMBL/GenBank/DDBJ databases">
        <title>A dynamic microbial community with high functional redundancy inhabits the cold, oxic subseafloor aquifer.</title>
        <authorList>
            <person name="Tully B.J."/>
            <person name="Wheat C.G."/>
            <person name="Glazer B.T."/>
            <person name="Huber J.A."/>
        </authorList>
    </citation>
    <scope>NUCLEOTIDE SEQUENCE [LARGE SCALE GENOMIC DNA]</scope>
</reference>
<gene>
    <name evidence="6" type="ORF">COA96_15135</name>
</gene>
<evidence type="ECO:0000313" key="7">
    <source>
        <dbReference type="Proteomes" id="UP000218327"/>
    </source>
</evidence>
<comment type="subcellular location">
    <subcellularLocation>
        <location evidence="1">Endomembrane system</location>
        <topology evidence="1">Multi-pass membrane protein</topology>
    </subcellularLocation>
</comment>
<evidence type="ECO:0000256" key="3">
    <source>
        <dbReference type="ARBA" id="ARBA00022989"/>
    </source>
</evidence>
<organism evidence="6 7">
    <name type="scientific">SAR86 cluster bacterium</name>
    <dbReference type="NCBI Taxonomy" id="2030880"/>
    <lineage>
        <taxon>Bacteria</taxon>
        <taxon>Pseudomonadati</taxon>
        <taxon>Pseudomonadota</taxon>
        <taxon>Gammaproteobacteria</taxon>
        <taxon>SAR86 cluster</taxon>
    </lineage>
</organism>
<keyword evidence="2 5" id="KW-0812">Transmembrane</keyword>
<evidence type="ECO:0000256" key="5">
    <source>
        <dbReference type="SAM" id="Phobius"/>
    </source>
</evidence>